<name>A0A4Y1ZNW5_ARAVE</name>
<dbReference type="SUPFAM" id="SSF56672">
    <property type="entry name" value="DNA/RNA polymerases"/>
    <property type="match status" value="1"/>
</dbReference>
<comment type="caution">
    <text evidence="1">The sequence shown here is derived from an EMBL/GenBank/DDBJ whole genome shotgun (WGS) entry which is preliminary data.</text>
</comment>
<organism evidence="1 2">
    <name type="scientific">Araneus ventricosus</name>
    <name type="common">Orbweaver spider</name>
    <name type="synonym">Epeira ventricosa</name>
    <dbReference type="NCBI Taxonomy" id="182803"/>
    <lineage>
        <taxon>Eukaryota</taxon>
        <taxon>Metazoa</taxon>
        <taxon>Ecdysozoa</taxon>
        <taxon>Arthropoda</taxon>
        <taxon>Chelicerata</taxon>
        <taxon>Arachnida</taxon>
        <taxon>Araneae</taxon>
        <taxon>Araneomorphae</taxon>
        <taxon>Entelegynae</taxon>
        <taxon>Araneoidea</taxon>
        <taxon>Araneidae</taxon>
        <taxon>Araneus</taxon>
    </lineage>
</organism>
<dbReference type="OrthoDB" id="6417920at2759"/>
<accession>A0A4Y1ZNW5</accession>
<dbReference type="Gene3D" id="3.90.1600.10">
    <property type="entry name" value="Palm domain of DNA polymerase"/>
    <property type="match status" value="1"/>
</dbReference>
<reference evidence="1 2" key="1">
    <citation type="journal article" date="2019" name="Sci. Rep.">
        <title>Orb-weaving spider Araneus ventricosus genome elucidates the spidroin gene catalogue.</title>
        <authorList>
            <person name="Kono N."/>
            <person name="Nakamura H."/>
            <person name="Ohtoshi R."/>
            <person name="Moran D.A.P."/>
            <person name="Shinohara A."/>
            <person name="Yoshida Y."/>
            <person name="Fujiwara M."/>
            <person name="Mori M."/>
            <person name="Tomita M."/>
            <person name="Arakawa K."/>
        </authorList>
    </citation>
    <scope>NUCLEOTIDE SEQUENCE [LARGE SCALE GENOMIC DNA]</scope>
</reference>
<protein>
    <recommendedName>
        <fullName evidence="3">DNA-directed DNA polymerase</fullName>
    </recommendedName>
</protein>
<keyword evidence="2" id="KW-1185">Reference proteome</keyword>
<sequence>MDKLGDAVLYHDTDSIIYASNGKNDPPLGYFLGEFTDELGGETITTFISGGPKNYGYRTTQGKTCCKVRGFTLNFKNTQVLNFDSMKHMVCSLDRNDTIPIHDFPAHDWRDFLIWVFFFS</sequence>
<proteinExistence type="predicted"/>
<dbReference type="InterPro" id="IPR043502">
    <property type="entry name" value="DNA/RNA_pol_sf"/>
</dbReference>
<dbReference type="PANTHER" id="PTHR33568">
    <property type="entry name" value="DNA POLYMERASE"/>
    <property type="match status" value="1"/>
</dbReference>
<dbReference type="EMBL" id="BGPR01151646">
    <property type="protein sequence ID" value="GBL60237.1"/>
    <property type="molecule type" value="Genomic_DNA"/>
</dbReference>
<dbReference type="Proteomes" id="UP000499080">
    <property type="component" value="Unassembled WGS sequence"/>
</dbReference>
<dbReference type="GO" id="GO:0071897">
    <property type="term" value="P:DNA biosynthetic process"/>
    <property type="evidence" value="ECO:0007669"/>
    <property type="project" value="UniProtKB-ARBA"/>
</dbReference>
<dbReference type="InterPro" id="IPR023211">
    <property type="entry name" value="DNA_pol_palm_dom_sf"/>
</dbReference>
<dbReference type="PANTHER" id="PTHR33568:SF3">
    <property type="entry name" value="DNA-DIRECTED DNA POLYMERASE"/>
    <property type="match status" value="1"/>
</dbReference>
<evidence type="ECO:0000313" key="1">
    <source>
        <dbReference type="EMBL" id="GBL60237.1"/>
    </source>
</evidence>
<evidence type="ECO:0000313" key="2">
    <source>
        <dbReference type="Proteomes" id="UP000499080"/>
    </source>
</evidence>
<gene>
    <name evidence="1" type="ORF">AVEN_60157_1</name>
</gene>
<feature type="non-terminal residue" evidence="1">
    <location>
        <position position="120"/>
    </location>
</feature>
<dbReference type="AlphaFoldDB" id="A0A4Y1ZNW5"/>
<evidence type="ECO:0008006" key="3">
    <source>
        <dbReference type="Google" id="ProtNLM"/>
    </source>
</evidence>